<comment type="caution">
    <text evidence="3">The sequence shown here is derived from an EMBL/GenBank/DDBJ whole genome shotgun (WGS) entry which is preliminary data.</text>
</comment>
<keyword evidence="3" id="KW-0808">Transferase</keyword>
<reference evidence="3 4" key="1">
    <citation type="submission" date="2019-09" db="EMBL/GenBank/DDBJ databases">
        <title>Isolation and identification of active actinomycetes.</title>
        <authorList>
            <person name="Yu Z."/>
            <person name="Han C."/>
            <person name="Yu B."/>
        </authorList>
    </citation>
    <scope>NUCLEOTIDE SEQUENCE [LARGE SCALE GENOMIC DNA]</scope>
    <source>
        <strain evidence="3 4">NEAU-H2</strain>
    </source>
</reference>
<organism evidence="3 4">
    <name type="scientific">Streptomyces triticiradicis</name>
    <dbReference type="NCBI Taxonomy" id="2651189"/>
    <lineage>
        <taxon>Bacteria</taxon>
        <taxon>Bacillati</taxon>
        <taxon>Actinomycetota</taxon>
        <taxon>Actinomycetes</taxon>
        <taxon>Kitasatosporales</taxon>
        <taxon>Streptomycetaceae</taxon>
        <taxon>Streptomyces</taxon>
    </lineage>
</organism>
<protein>
    <submittedName>
        <fullName evidence="3">GNAT family N-acetyltransferase</fullName>
    </submittedName>
</protein>
<name>A0A7J5DB61_9ACTN</name>
<dbReference type="SUPFAM" id="SSF55729">
    <property type="entry name" value="Acyl-CoA N-acyltransferases (Nat)"/>
    <property type="match status" value="1"/>
</dbReference>
<dbReference type="InterPro" id="IPR000182">
    <property type="entry name" value="GNAT_dom"/>
</dbReference>
<feature type="region of interest" description="Disordered" evidence="1">
    <location>
        <begin position="225"/>
        <end position="247"/>
    </location>
</feature>
<keyword evidence="4" id="KW-1185">Reference proteome</keyword>
<dbReference type="AlphaFoldDB" id="A0A7J5DB61"/>
<evidence type="ECO:0000313" key="3">
    <source>
        <dbReference type="EMBL" id="KAB1985727.1"/>
    </source>
</evidence>
<dbReference type="CDD" id="cd04301">
    <property type="entry name" value="NAT_SF"/>
    <property type="match status" value="1"/>
</dbReference>
<dbReference type="Pfam" id="PF00583">
    <property type="entry name" value="Acetyltransf_1"/>
    <property type="match status" value="1"/>
</dbReference>
<dbReference type="EMBL" id="WBKG01000024">
    <property type="protein sequence ID" value="KAB1985727.1"/>
    <property type="molecule type" value="Genomic_DNA"/>
</dbReference>
<evidence type="ECO:0000313" key="4">
    <source>
        <dbReference type="Proteomes" id="UP000442990"/>
    </source>
</evidence>
<feature type="compositionally biased region" description="Basic and acidic residues" evidence="1">
    <location>
        <begin position="234"/>
        <end position="247"/>
    </location>
</feature>
<dbReference type="Gene3D" id="3.40.630.30">
    <property type="match status" value="1"/>
</dbReference>
<feature type="domain" description="N-acetyltransferase" evidence="2">
    <location>
        <begin position="87"/>
        <end position="230"/>
    </location>
</feature>
<dbReference type="PROSITE" id="PS51186">
    <property type="entry name" value="GNAT"/>
    <property type="match status" value="1"/>
</dbReference>
<dbReference type="Proteomes" id="UP000442990">
    <property type="component" value="Unassembled WGS sequence"/>
</dbReference>
<dbReference type="InterPro" id="IPR016181">
    <property type="entry name" value="Acyl_CoA_acyltransferase"/>
</dbReference>
<proteinExistence type="predicted"/>
<sequence length="247" mass="26503">MPASSLTCTPVVEDWVSGWVVSRGASDPVTRPWGWTVDVGQPAQVARHVVVDADETRVREAAAQARGEGWWLKVFLPEPCEAPEARVRTWLGPEWAFDEAAFLMSVELEPVTPGTLPPDYALRVWTRGDVVRVLVAAPDGALAARGQMGVAGEVAVADQILTAPAHRRRGLGSVVMRALQRQALASGATRAVLGATDQGRALYESLGWRTHTAFASLCRTTGATEARAVSSGPREARRTSSRETRAA</sequence>
<evidence type="ECO:0000256" key="1">
    <source>
        <dbReference type="SAM" id="MobiDB-lite"/>
    </source>
</evidence>
<evidence type="ECO:0000259" key="2">
    <source>
        <dbReference type="PROSITE" id="PS51186"/>
    </source>
</evidence>
<accession>A0A7J5DB61</accession>
<gene>
    <name evidence="3" type="ORF">F8144_25955</name>
</gene>
<dbReference type="GO" id="GO:0016747">
    <property type="term" value="F:acyltransferase activity, transferring groups other than amino-acyl groups"/>
    <property type="evidence" value="ECO:0007669"/>
    <property type="project" value="InterPro"/>
</dbReference>